<name>Q1IJ13_KORVE</name>
<dbReference type="AlphaFoldDB" id="Q1IJ13"/>
<dbReference type="Proteomes" id="UP000002432">
    <property type="component" value="Chromosome"/>
</dbReference>
<dbReference type="PROSITE" id="PS51257">
    <property type="entry name" value="PROKAR_LIPOPROTEIN"/>
    <property type="match status" value="1"/>
</dbReference>
<dbReference type="EMBL" id="CP000360">
    <property type="protein sequence ID" value="ABF43137.1"/>
    <property type="molecule type" value="Genomic_DNA"/>
</dbReference>
<keyword evidence="1" id="KW-0732">Signal</keyword>
<evidence type="ECO:0000259" key="2">
    <source>
        <dbReference type="Pfam" id="PF14344"/>
    </source>
</evidence>
<dbReference type="EnsemblBacteria" id="ABF43137">
    <property type="protein sequence ID" value="ABF43137"/>
    <property type="gene ID" value="Acid345_4137"/>
</dbReference>
<feature type="signal peptide" evidence="1">
    <location>
        <begin position="1"/>
        <end position="20"/>
    </location>
</feature>
<dbReference type="RefSeq" id="WP_011524936.1">
    <property type="nucleotide sequence ID" value="NC_008009.1"/>
</dbReference>
<dbReference type="STRING" id="204669.Acid345_4137"/>
<accession>Q1IJ13</accession>
<keyword evidence="4" id="KW-1185">Reference proteome</keyword>
<evidence type="ECO:0000313" key="4">
    <source>
        <dbReference type="Proteomes" id="UP000002432"/>
    </source>
</evidence>
<dbReference type="KEGG" id="aba:Acid345_4137"/>
<gene>
    <name evidence="3" type="ordered locus">Acid345_4137</name>
</gene>
<evidence type="ECO:0000313" key="3">
    <source>
        <dbReference type="EMBL" id="ABF43137.1"/>
    </source>
</evidence>
<dbReference type="OrthoDB" id="9783299at2"/>
<reference evidence="3 4" key="1">
    <citation type="journal article" date="2009" name="Appl. Environ. Microbiol.">
        <title>Three genomes from the phylum Acidobacteria provide insight into the lifestyles of these microorganisms in soils.</title>
        <authorList>
            <person name="Ward N.L."/>
            <person name="Challacombe J.F."/>
            <person name="Janssen P.H."/>
            <person name="Henrissat B."/>
            <person name="Coutinho P.M."/>
            <person name="Wu M."/>
            <person name="Xie G."/>
            <person name="Haft D.H."/>
            <person name="Sait M."/>
            <person name="Badger J."/>
            <person name="Barabote R.D."/>
            <person name="Bradley B."/>
            <person name="Brettin T.S."/>
            <person name="Brinkac L.M."/>
            <person name="Bruce D."/>
            <person name="Creasy T."/>
            <person name="Daugherty S.C."/>
            <person name="Davidsen T.M."/>
            <person name="DeBoy R.T."/>
            <person name="Detter J.C."/>
            <person name="Dodson R.J."/>
            <person name="Durkin A.S."/>
            <person name="Ganapathy A."/>
            <person name="Gwinn-Giglio M."/>
            <person name="Han C.S."/>
            <person name="Khouri H."/>
            <person name="Kiss H."/>
            <person name="Kothari S.P."/>
            <person name="Madupu R."/>
            <person name="Nelson K.E."/>
            <person name="Nelson W.C."/>
            <person name="Paulsen I."/>
            <person name="Penn K."/>
            <person name="Ren Q."/>
            <person name="Rosovitz M.J."/>
            <person name="Selengut J.D."/>
            <person name="Shrivastava S."/>
            <person name="Sullivan S.A."/>
            <person name="Tapia R."/>
            <person name="Thompson L.S."/>
            <person name="Watkins K.L."/>
            <person name="Yang Q."/>
            <person name="Yu C."/>
            <person name="Zafar N."/>
            <person name="Zhou L."/>
            <person name="Kuske C.R."/>
        </authorList>
    </citation>
    <scope>NUCLEOTIDE SEQUENCE [LARGE SCALE GENOMIC DNA]</scope>
    <source>
        <strain evidence="3 4">Ellin345</strain>
    </source>
</reference>
<organism evidence="3 4">
    <name type="scientific">Koribacter versatilis (strain Ellin345)</name>
    <dbReference type="NCBI Taxonomy" id="204669"/>
    <lineage>
        <taxon>Bacteria</taxon>
        <taxon>Pseudomonadati</taxon>
        <taxon>Acidobacteriota</taxon>
        <taxon>Terriglobia</taxon>
        <taxon>Terriglobales</taxon>
        <taxon>Candidatus Korobacteraceae</taxon>
        <taxon>Candidatus Korobacter</taxon>
    </lineage>
</organism>
<proteinExistence type="predicted"/>
<protein>
    <recommendedName>
        <fullName evidence="2">DUF4397 domain-containing protein</fullName>
    </recommendedName>
</protein>
<dbReference type="InterPro" id="IPR025510">
    <property type="entry name" value="DUF4397"/>
</dbReference>
<evidence type="ECO:0000256" key="1">
    <source>
        <dbReference type="SAM" id="SignalP"/>
    </source>
</evidence>
<dbReference type="HOGENOM" id="CLU_1155230_0_0_0"/>
<sequence>MKKFAPLALVLILGMLFAAACGGGSSKTTTSELRVVNAVYDSFFAGGGYDVLVDTSAFSTALAYKGASNYTSVASGSHQVEVRNTGTTADLINQTISVTGGSSYTYVIAGSGINPAGLLLTDTTTAATSGNIQFRIVNGNPNFGAMDVFFVAPGTDLFSVTANDANLGPGATGGYHTVPAGTYAIYITQQGTKAPPYLYTGSIELKSGAVTTFVITGPSSSAIGTPLDFLQLTDVAASTK</sequence>
<dbReference type="Pfam" id="PF14344">
    <property type="entry name" value="DUF4397"/>
    <property type="match status" value="1"/>
</dbReference>
<feature type="domain" description="DUF4397" evidence="2">
    <location>
        <begin position="31"/>
        <end position="148"/>
    </location>
</feature>
<feature type="chain" id="PRO_5004191535" description="DUF4397 domain-containing protein" evidence="1">
    <location>
        <begin position="21"/>
        <end position="240"/>
    </location>
</feature>